<dbReference type="AlphaFoldDB" id="A0A1F6V266"/>
<evidence type="ECO:0000256" key="1">
    <source>
        <dbReference type="SAM" id="MobiDB-lite"/>
    </source>
</evidence>
<feature type="transmembrane region" description="Helical" evidence="2">
    <location>
        <begin position="7"/>
        <end position="26"/>
    </location>
</feature>
<keyword evidence="2" id="KW-0812">Transmembrane</keyword>
<evidence type="ECO:0000256" key="2">
    <source>
        <dbReference type="SAM" id="Phobius"/>
    </source>
</evidence>
<dbReference type="EMBL" id="MFTO01000013">
    <property type="protein sequence ID" value="OGI63777.1"/>
    <property type="molecule type" value="Genomic_DNA"/>
</dbReference>
<accession>A0A1F6V266</accession>
<feature type="compositionally biased region" description="Low complexity" evidence="1">
    <location>
        <begin position="119"/>
        <end position="131"/>
    </location>
</feature>
<sequence length="166" mass="17174">MNQKIKNIIIFTSIALVMIIVYAVLIKKKEEPALVSSLPPTVREQSGTANPSVIGEDSERAQRLLATLLSVQNIKLDESIFTDLAFLSLRDSNVILVPTGTEGRPNPFAPLDSDIGIGAGAGPASPILAPSVTPPPPAVPPTAPAPPATSPPAIPVTPPPATPPTN</sequence>
<keyword evidence="2" id="KW-0472">Membrane</keyword>
<feature type="compositionally biased region" description="Pro residues" evidence="1">
    <location>
        <begin position="132"/>
        <end position="166"/>
    </location>
</feature>
<proteinExistence type="predicted"/>
<dbReference type="Proteomes" id="UP000178985">
    <property type="component" value="Unassembled WGS sequence"/>
</dbReference>
<feature type="region of interest" description="Disordered" evidence="1">
    <location>
        <begin position="119"/>
        <end position="166"/>
    </location>
</feature>
<gene>
    <name evidence="3" type="ORF">A2733_02305</name>
</gene>
<reference evidence="3 4" key="1">
    <citation type="journal article" date="2016" name="Nat. Commun.">
        <title>Thousands of microbial genomes shed light on interconnected biogeochemical processes in an aquifer system.</title>
        <authorList>
            <person name="Anantharaman K."/>
            <person name="Brown C.T."/>
            <person name="Hug L.A."/>
            <person name="Sharon I."/>
            <person name="Castelle C.J."/>
            <person name="Probst A.J."/>
            <person name="Thomas B.C."/>
            <person name="Singh A."/>
            <person name="Wilkins M.J."/>
            <person name="Karaoz U."/>
            <person name="Brodie E.L."/>
            <person name="Williams K.H."/>
            <person name="Hubbard S.S."/>
            <person name="Banfield J.F."/>
        </authorList>
    </citation>
    <scope>NUCLEOTIDE SEQUENCE [LARGE SCALE GENOMIC DNA]</scope>
</reference>
<keyword evidence="2" id="KW-1133">Transmembrane helix</keyword>
<evidence type="ECO:0000313" key="4">
    <source>
        <dbReference type="Proteomes" id="UP000178985"/>
    </source>
</evidence>
<protein>
    <submittedName>
        <fullName evidence="3">Uncharacterized protein</fullName>
    </submittedName>
</protein>
<comment type="caution">
    <text evidence="3">The sequence shown here is derived from an EMBL/GenBank/DDBJ whole genome shotgun (WGS) entry which is preliminary data.</text>
</comment>
<organism evidence="3 4">
    <name type="scientific">Candidatus Nomurabacteria bacterium RIFCSPHIGHO2_01_FULL_40_20</name>
    <dbReference type="NCBI Taxonomy" id="1801738"/>
    <lineage>
        <taxon>Bacteria</taxon>
        <taxon>Candidatus Nomuraibacteriota</taxon>
    </lineage>
</organism>
<name>A0A1F6V266_9BACT</name>
<evidence type="ECO:0000313" key="3">
    <source>
        <dbReference type="EMBL" id="OGI63777.1"/>
    </source>
</evidence>